<evidence type="ECO:0000313" key="2">
    <source>
        <dbReference type="EMBL" id="KAG7092164.1"/>
    </source>
</evidence>
<proteinExistence type="predicted"/>
<feature type="compositionally biased region" description="Polar residues" evidence="1">
    <location>
        <begin position="592"/>
        <end position="612"/>
    </location>
</feature>
<feature type="region of interest" description="Disordered" evidence="1">
    <location>
        <begin position="213"/>
        <end position="296"/>
    </location>
</feature>
<feature type="compositionally biased region" description="Acidic residues" evidence="1">
    <location>
        <begin position="272"/>
        <end position="286"/>
    </location>
</feature>
<feature type="region of interest" description="Disordered" evidence="1">
    <location>
        <begin position="535"/>
        <end position="764"/>
    </location>
</feature>
<gene>
    <name evidence="2" type="ORF">E1B28_008533</name>
</gene>
<dbReference type="InterPro" id="IPR018822">
    <property type="entry name" value="UPF0646"/>
</dbReference>
<feature type="region of interest" description="Disordered" evidence="1">
    <location>
        <begin position="479"/>
        <end position="510"/>
    </location>
</feature>
<dbReference type="OrthoDB" id="2507795at2759"/>
<dbReference type="AlphaFoldDB" id="A0A9P7UUD7"/>
<feature type="compositionally biased region" description="Polar residues" evidence="1">
    <location>
        <begin position="156"/>
        <end position="166"/>
    </location>
</feature>
<feature type="compositionally biased region" description="Basic and acidic residues" evidence="1">
    <location>
        <begin position="569"/>
        <end position="591"/>
    </location>
</feature>
<dbReference type="Pfam" id="PF10336">
    <property type="entry name" value="DUF2420"/>
    <property type="match status" value="1"/>
</dbReference>
<feature type="compositionally biased region" description="Polar residues" evidence="1">
    <location>
        <begin position="130"/>
        <end position="147"/>
    </location>
</feature>
<dbReference type="RefSeq" id="XP_043008634.1">
    <property type="nucleotide sequence ID" value="XM_043153350.1"/>
</dbReference>
<accession>A0A9P7UUD7</accession>
<keyword evidence="3" id="KW-1185">Reference proteome</keyword>
<evidence type="ECO:0000313" key="3">
    <source>
        <dbReference type="Proteomes" id="UP001049176"/>
    </source>
</evidence>
<dbReference type="KEGG" id="more:E1B28_008533"/>
<organism evidence="2 3">
    <name type="scientific">Marasmius oreades</name>
    <name type="common">fairy-ring Marasmius</name>
    <dbReference type="NCBI Taxonomy" id="181124"/>
    <lineage>
        <taxon>Eukaryota</taxon>
        <taxon>Fungi</taxon>
        <taxon>Dikarya</taxon>
        <taxon>Basidiomycota</taxon>
        <taxon>Agaricomycotina</taxon>
        <taxon>Agaricomycetes</taxon>
        <taxon>Agaricomycetidae</taxon>
        <taxon>Agaricales</taxon>
        <taxon>Marasmiineae</taxon>
        <taxon>Marasmiaceae</taxon>
        <taxon>Marasmius</taxon>
    </lineage>
</organism>
<feature type="compositionally biased region" description="Acidic residues" evidence="1">
    <location>
        <begin position="688"/>
        <end position="721"/>
    </location>
</feature>
<dbReference type="Proteomes" id="UP001049176">
    <property type="component" value="Chromosome 5"/>
</dbReference>
<name>A0A9P7UUD7_9AGAR</name>
<dbReference type="EMBL" id="CM032185">
    <property type="protein sequence ID" value="KAG7092164.1"/>
    <property type="molecule type" value="Genomic_DNA"/>
</dbReference>
<feature type="compositionally biased region" description="Basic and acidic residues" evidence="1">
    <location>
        <begin position="678"/>
        <end position="687"/>
    </location>
</feature>
<comment type="caution">
    <text evidence="2">The sequence shown here is derived from an EMBL/GenBank/DDBJ whole genome shotgun (WGS) entry which is preliminary data.</text>
</comment>
<feature type="compositionally biased region" description="Acidic residues" evidence="1">
    <location>
        <begin position="536"/>
        <end position="546"/>
    </location>
</feature>
<evidence type="ECO:0000256" key="1">
    <source>
        <dbReference type="SAM" id="MobiDB-lite"/>
    </source>
</evidence>
<dbReference type="GeneID" id="66077609"/>
<feature type="region of interest" description="Disordered" evidence="1">
    <location>
        <begin position="130"/>
        <end position="173"/>
    </location>
</feature>
<sequence length="764" mass="83716">MATVMEPFDAQMMDYHNDGDIQMHASHEIWLQEEAPMEDDGHQLHGETHSSSTEFEDVEIDMEENQTETAQNPEYEMVDEDGGLDYPVGDVEEDDIIVHDVSHPTAGIMSDFYASADPTTSSFPSQEQVLRQQETHLTSNDSINAGGNSIELGDNYDNSPTIQPETLTHALPPSESFEAPTVEEAGGSLSANKSAAVSTTDLSEVQVQAELAGNIIQPEQSAEGDNDLSSTSRFEPPAVESFQVHAESAPDHDDEFSGAGSHTHEAPLSEEATVDDYPQEEPEDPEGTGATLTQHDHNPETESLQVDDAVNHNEPIAQMTNKGSLELSEGAALDPPPGVLLFFAHVDHPEVCLFSQPNHPESSSAAGHSYKLILENNPSLYYEPLSALFDALRQNESMDGLFDLSLSELMIDAFDLQLVISEDNIFSRDTSLYDLHQLHEGSSLPGPLRLRLQTASPRFIVRYRQLQDQIYRLDLAADDHEEPTEQVEGHGAVEEQTATTHPETEGIEETYTEELTRVENSGEELEHGYDANFEQQEQDDENENENETSHEASSDTVAAEEPLEDDAETEAREKEDDSAAQGHEEIDERNSDTVATNSLEVGTTTAVSSILSANEEEAYDETTHNGQDYADNAEAENTSQLNAEHPEPLPEGLDLDGETHLTHAINGHAAEVEEINSDEIHAERGNDEESYAGNTDDWDDTFEDDGGLDTTFEEGAEEELVVGESTSTLASKSSKRSIDEVEAEGIDDVSLPLDSPGSKRPRVD</sequence>
<reference evidence="2" key="1">
    <citation type="journal article" date="2021" name="Genome Biol. Evol.">
        <title>The assembled and annotated genome of the fairy-ring fungus Marasmius oreades.</title>
        <authorList>
            <person name="Hiltunen M."/>
            <person name="Ament-Velasquez S.L."/>
            <person name="Johannesson H."/>
        </authorList>
    </citation>
    <scope>NUCLEOTIDE SEQUENCE</scope>
    <source>
        <strain evidence="2">03SP1</strain>
    </source>
</reference>
<protein>
    <submittedName>
        <fullName evidence="2">Uncharacterized protein</fullName>
    </submittedName>
</protein>